<sequence length="447" mass="49833">MAQEVQVWAEAQQDEWPLQHFSDDLFRSVDHTLFTSPFIDPQNTSDAPKGIEASYAPVTDGQAYPPSAVSFQFAPVAVASTGSHYSRRKKAKKGQAKDPFRPSWYSARKIYSDKTLYNKVGIPQMEAFLIGEGVDIAEKFPKGRCYIQQDSKRVKINRGDALKHMVKMVHQRVIDRRNAGHAVEPNQAPHLGAEDWEAQIAAFDSGNSPGTAIGNNSNVPDADTREEDPLRANGHNQALVFWESGESAQVNGAGHAPGTVFSDFSPEIVVPPAPHYIKRPLPTQTKNVASQQHNQTLQDLRFFDNGIMSQLEHGSKALESGEQEIATFLELDNDKISELAQAKTAEIERLVGVIHGRVVISAEAQALVRHIIDLGIRYINIDSRLKGNTKFSKERYDANDDFQRARSDLMQMIANDVVWDHFVPHSGRRVAEKVVEVLPWDPLKVLN</sequence>
<comment type="caution">
    <text evidence="2">The sequence shown here is derived from an EMBL/GenBank/DDBJ whole genome shotgun (WGS) entry which is preliminary data.</text>
</comment>
<evidence type="ECO:0000313" key="2">
    <source>
        <dbReference type="EMBL" id="KAL1593224.1"/>
    </source>
</evidence>
<evidence type="ECO:0000256" key="1">
    <source>
        <dbReference type="SAM" id="MobiDB-lite"/>
    </source>
</evidence>
<accession>A0ABR3QM42</accession>
<name>A0ABR3QM42_9PLEO</name>
<dbReference type="Proteomes" id="UP001521785">
    <property type="component" value="Unassembled WGS sequence"/>
</dbReference>
<dbReference type="EMBL" id="JAKJXO020000019">
    <property type="protein sequence ID" value="KAL1593224.1"/>
    <property type="molecule type" value="Genomic_DNA"/>
</dbReference>
<protein>
    <submittedName>
        <fullName evidence="2">Uncharacterized protein</fullName>
    </submittedName>
</protein>
<gene>
    <name evidence="2" type="ORF">SLS60_010832</name>
</gene>
<proteinExistence type="predicted"/>
<reference evidence="2 3" key="1">
    <citation type="submission" date="2024-02" db="EMBL/GenBank/DDBJ databases">
        <title>De novo assembly and annotation of 12 fungi associated with fruit tree decline syndrome in Ontario, Canada.</title>
        <authorList>
            <person name="Sulman M."/>
            <person name="Ellouze W."/>
            <person name="Ilyukhin E."/>
        </authorList>
    </citation>
    <scope>NUCLEOTIDE SEQUENCE [LARGE SCALE GENOMIC DNA]</scope>
    <source>
        <strain evidence="2 3">M42-189</strain>
    </source>
</reference>
<keyword evidence="3" id="KW-1185">Reference proteome</keyword>
<feature type="compositionally biased region" description="Polar residues" evidence="1">
    <location>
        <begin position="205"/>
        <end position="219"/>
    </location>
</feature>
<feature type="region of interest" description="Disordered" evidence="1">
    <location>
        <begin position="204"/>
        <end position="229"/>
    </location>
</feature>
<organism evidence="2 3">
    <name type="scientific">Paraconiothyrium brasiliense</name>
    <dbReference type="NCBI Taxonomy" id="300254"/>
    <lineage>
        <taxon>Eukaryota</taxon>
        <taxon>Fungi</taxon>
        <taxon>Dikarya</taxon>
        <taxon>Ascomycota</taxon>
        <taxon>Pezizomycotina</taxon>
        <taxon>Dothideomycetes</taxon>
        <taxon>Pleosporomycetidae</taxon>
        <taxon>Pleosporales</taxon>
        <taxon>Massarineae</taxon>
        <taxon>Didymosphaeriaceae</taxon>
        <taxon>Paraconiothyrium</taxon>
    </lineage>
</organism>
<evidence type="ECO:0000313" key="3">
    <source>
        <dbReference type="Proteomes" id="UP001521785"/>
    </source>
</evidence>